<name>A0A0G4N207_VERLO</name>
<dbReference type="EMBL" id="CVQH01026263">
    <property type="protein sequence ID" value="CRK40335.1"/>
    <property type="molecule type" value="Genomic_DNA"/>
</dbReference>
<organism evidence="2 3">
    <name type="scientific">Verticillium longisporum</name>
    <name type="common">Verticillium dahliae var. longisporum</name>
    <dbReference type="NCBI Taxonomy" id="100787"/>
    <lineage>
        <taxon>Eukaryota</taxon>
        <taxon>Fungi</taxon>
        <taxon>Dikarya</taxon>
        <taxon>Ascomycota</taxon>
        <taxon>Pezizomycotina</taxon>
        <taxon>Sordariomycetes</taxon>
        <taxon>Hypocreomycetidae</taxon>
        <taxon>Glomerellales</taxon>
        <taxon>Plectosphaerellaceae</taxon>
        <taxon>Verticillium</taxon>
    </lineage>
</organism>
<evidence type="ECO:0000313" key="2">
    <source>
        <dbReference type="EMBL" id="CRK40335.1"/>
    </source>
</evidence>
<sequence>MLRLPWRKQFLIGRDLKGNTFWEFREQRGDGPGRFRRIVKPPRSTHYSEVNVS</sequence>
<dbReference type="AlphaFoldDB" id="A0A0G4N207"/>
<dbReference type="STRING" id="100787.A0A0G4N207"/>
<protein>
    <submittedName>
        <fullName evidence="2">Uncharacterized protein</fullName>
    </submittedName>
</protein>
<keyword evidence="3" id="KW-1185">Reference proteome</keyword>
<feature type="non-terminal residue" evidence="2">
    <location>
        <position position="53"/>
    </location>
</feature>
<reference evidence="2 3" key="1">
    <citation type="submission" date="2015-05" db="EMBL/GenBank/DDBJ databases">
        <authorList>
            <person name="Wang D.B."/>
            <person name="Wang M."/>
        </authorList>
    </citation>
    <scope>NUCLEOTIDE SEQUENCE [LARGE SCALE GENOMIC DNA]</scope>
    <source>
        <strain evidence="2">VL1</strain>
    </source>
</reference>
<dbReference type="Proteomes" id="UP000044602">
    <property type="component" value="Unassembled WGS sequence"/>
</dbReference>
<evidence type="ECO:0000313" key="3">
    <source>
        <dbReference type="Proteomes" id="UP000044602"/>
    </source>
</evidence>
<evidence type="ECO:0000256" key="1">
    <source>
        <dbReference type="SAM" id="MobiDB-lite"/>
    </source>
</evidence>
<accession>A0A0G4N207</accession>
<feature type="region of interest" description="Disordered" evidence="1">
    <location>
        <begin position="33"/>
        <end position="53"/>
    </location>
</feature>
<proteinExistence type="predicted"/>
<gene>
    <name evidence="2" type="ORF">BN1708_020709</name>
</gene>